<dbReference type="InterPro" id="IPR027417">
    <property type="entry name" value="P-loop_NTPase"/>
</dbReference>
<dbReference type="Pfam" id="PF08590">
    <property type="entry name" value="DUF1771"/>
    <property type="match status" value="1"/>
</dbReference>
<dbReference type="AlphaFoldDB" id="A0A6J1M4A3"/>
<dbReference type="PROSITE" id="PS50828">
    <property type="entry name" value="SMR"/>
    <property type="match status" value="1"/>
</dbReference>
<dbReference type="GO" id="GO:0005634">
    <property type="term" value="C:nucleus"/>
    <property type="evidence" value="ECO:0007669"/>
    <property type="project" value="TreeGrafter"/>
</dbReference>
<dbReference type="InterPro" id="IPR036063">
    <property type="entry name" value="Smr_dom_sf"/>
</dbReference>
<dbReference type="GO" id="GO:0004519">
    <property type="term" value="F:endonuclease activity"/>
    <property type="evidence" value="ECO:0007669"/>
    <property type="project" value="TreeGrafter"/>
</dbReference>
<feature type="region of interest" description="Disordered" evidence="1">
    <location>
        <begin position="730"/>
        <end position="762"/>
    </location>
</feature>
<dbReference type="SMART" id="SM00463">
    <property type="entry name" value="SMR"/>
    <property type="match status" value="1"/>
</dbReference>
<dbReference type="Gene3D" id="3.40.50.300">
    <property type="entry name" value="P-loop containing nucleotide triphosphate hydrolases"/>
    <property type="match status" value="1"/>
</dbReference>
<dbReference type="InterPro" id="IPR002625">
    <property type="entry name" value="Smr_dom"/>
</dbReference>
<dbReference type="Proteomes" id="UP000504633">
    <property type="component" value="Unplaced"/>
</dbReference>
<proteinExistence type="predicted"/>
<evidence type="ECO:0000313" key="3">
    <source>
        <dbReference type="Proteomes" id="UP000504633"/>
    </source>
</evidence>
<organism evidence="3 4">
    <name type="scientific">Drosophila hydei</name>
    <name type="common">Fruit fly</name>
    <dbReference type="NCBI Taxonomy" id="7224"/>
    <lineage>
        <taxon>Eukaryota</taxon>
        <taxon>Metazoa</taxon>
        <taxon>Ecdysozoa</taxon>
        <taxon>Arthropoda</taxon>
        <taxon>Hexapoda</taxon>
        <taxon>Insecta</taxon>
        <taxon>Pterygota</taxon>
        <taxon>Neoptera</taxon>
        <taxon>Endopterygota</taxon>
        <taxon>Diptera</taxon>
        <taxon>Brachycera</taxon>
        <taxon>Muscomorpha</taxon>
        <taxon>Ephydroidea</taxon>
        <taxon>Drosophilidae</taxon>
        <taxon>Drosophila</taxon>
    </lineage>
</organism>
<evidence type="ECO:0000256" key="1">
    <source>
        <dbReference type="SAM" id="MobiDB-lite"/>
    </source>
</evidence>
<dbReference type="InterPro" id="IPR052772">
    <property type="entry name" value="Endo/PolyKinase_Domain-Protein"/>
</dbReference>
<dbReference type="SMART" id="SM01162">
    <property type="entry name" value="DUF1771"/>
    <property type="match status" value="1"/>
</dbReference>
<gene>
    <name evidence="4" type="primary">LOC111600974</name>
</gene>
<dbReference type="SUPFAM" id="SSF160443">
    <property type="entry name" value="SMR domain-like"/>
    <property type="match status" value="1"/>
</dbReference>
<name>A0A6J1M4A3_DROHY</name>
<feature type="region of interest" description="Disordered" evidence="1">
    <location>
        <begin position="27"/>
        <end position="61"/>
    </location>
</feature>
<dbReference type="InterPro" id="IPR013899">
    <property type="entry name" value="DUF1771"/>
</dbReference>
<dbReference type="OMA" id="NCIMEVH"/>
<dbReference type="PANTHER" id="PTHR46535:SF1">
    <property type="entry name" value="NEDD4-BINDING PROTEIN 2"/>
    <property type="match status" value="1"/>
</dbReference>
<feature type="compositionally biased region" description="Low complexity" evidence="1">
    <location>
        <begin position="31"/>
        <end position="57"/>
    </location>
</feature>
<reference evidence="4" key="1">
    <citation type="submission" date="2025-08" db="UniProtKB">
        <authorList>
            <consortium name="RefSeq"/>
        </authorList>
    </citation>
    <scope>IDENTIFICATION</scope>
    <source>
        <strain evidence="4">15085-1641.00</strain>
        <tissue evidence="4">Whole body</tissue>
    </source>
</reference>
<feature type="compositionally biased region" description="Low complexity" evidence="1">
    <location>
        <begin position="732"/>
        <end position="743"/>
    </location>
</feature>
<evidence type="ECO:0000313" key="4">
    <source>
        <dbReference type="RefSeq" id="XP_023173125.2"/>
    </source>
</evidence>
<dbReference type="SUPFAM" id="SSF52540">
    <property type="entry name" value="P-loop containing nucleoside triphosphate hydrolases"/>
    <property type="match status" value="1"/>
</dbReference>
<dbReference type="Gene3D" id="3.30.1370.110">
    <property type="match status" value="1"/>
</dbReference>
<keyword evidence="3" id="KW-1185">Reference proteome</keyword>
<feature type="domain" description="Smr" evidence="2">
    <location>
        <begin position="845"/>
        <end position="925"/>
    </location>
</feature>
<evidence type="ECO:0000259" key="2">
    <source>
        <dbReference type="PROSITE" id="PS50828"/>
    </source>
</evidence>
<feature type="region of interest" description="Disordered" evidence="1">
    <location>
        <begin position="263"/>
        <end position="290"/>
    </location>
</feature>
<dbReference type="PANTHER" id="PTHR46535">
    <property type="entry name" value="NEDD4-BINDING PROTEIN 2"/>
    <property type="match status" value="1"/>
</dbReference>
<sequence>MSTAGNFAEQAENISCWLNEKLSIKEESNTDRNSNSNTSTNTHTSTNTNNNNNCSTNKYITPEPTATAKMSANSMNNSQSKEFNEICKKAQAGQKIMIIMRGPAGSGKSTMAKSILNQIHILDQYPITDFVYSSDDYFLTANGYEFNPNFLPEAHEWNKERVKRKAAAGWSPIIVDNTNIMKWEMQPYVQIAVQHGYIVELLEPQTSWSKSATKLAQKNVHQVPKDTIKRMIDRYEKTSVAELIGFLKDTKYTVPLPQLRLQPPLPTLPAPVTSSVQPERPSSKSQSDGFKLNVNAQTWMPYEQNVNNYWAQQSDLPIQTTVASGAGATGESSLLDLLRDDQPEAAISGDSASVTDAAHNALQRHSLNCPNEADGFVLLRQMYPNKQLGGLWDLYGKCNGDVDWAVDILIKEDELKTDNADETLLQEVEEFQCNCNRNNFQMQTVATPAAVCPPILNKYQSKPQRQPRAKRNAGTGFANRELQLEIENRFVLGDDQYSEHTRKIRDIRNGILDQPLPVVEPAPAIVTAGASSVADEDDDDSEDNALLEIDLGECLIKQLRSHFQWEGEMLPKESESLPTKVFMPRHQAKQLYMVWMEAVHNQLEEQRQQTLRDDEQFARLLKHPKYAECSESPGNVNELLDMELAWSIYNSEHQAANQAIQNKPNDIATHLTKMKLCEKFPEIPCDTVLQVFAETDNNYVKTVEVLDSDVKVELTSAELYEQAQLENEKLNQQVQQPPQLSQPKLASPRTAGTAKSQSPQLHEEAKCAALRDFEETRNLAAHHAQLRAECNLKAKQAIQQGNGSVALYYSEIAQLHKKKMDFFNHRAANCIMEVHKHTQNNPDLLDLHYLHTIEAVSSLDLFLDRHINVLRNCTRVYKHVFIITGRGLHSANGVSTIKKNVKARLAERHLRWQEVNPGLLRVKVFSASRHSKNF</sequence>
<dbReference type="RefSeq" id="XP_023173125.2">
    <property type="nucleotide sequence ID" value="XM_023317357.2"/>
</dbReference>
<protein>
    <submittedName>
        <fullName evidence="4">Uncharacterized protein LOC111600974 isoform X1</fullName>
    </submittedName>
</protein>
<dbReference type="KEGG" id="dhe:111600974"/>
<dbReference type="GeneID" id="111600974"/>
<dbReference type="OrthoDB" id="3231855at2759"/>
<dbReference type="Pfam" id="PF13671">
    <property type="entry name" value="AAA_33"/>
    <property type="match status" value="1"/>
</dbReference>
<accession>A0A6J1M4A3</accession>